<evidence type="ECO:0000259" key="1">
    <source>
        <dbReference type="Pfam" id="PF09924"/>
    </source>
</evidence>
<dbReference type="PANTHER" id="PTHR41373">
    <property type="entry name" value="DUF2156 DOMAIN-CONTAINING PROTEIN"/>
    <property type="match status" value="1"/>
</dbReference>
<name>A0A1M5A5T9_9BACE</name>
<feature type="domain" description="Phosphatidylglycerol lysyltransferase C-terminal" evidence="1">
    <location>
        <begin position="22"/>
        <end position="289"/>
    </location>
</feature>
<dbReference type="PIRSF" id="PIRSF018688">
    <property type="entry name" value="UCP018688"/>
    <property type="match status" value="1"/>
</dbReference>
<protein>
    <recommendedName>
        <fullName evidence="1">Phosphatidylglycerol lysyltransferase C-terminal domain-containing protein</fullName>
    </recommendedName>
</protein>
<dbReference type="EMBL" id="FQTV01000006">
    <property type="protein sequence ID" value="SHF25663.1"/>
    <property type="molecule type" value="Genomic_DNA"/>
</dbReference>
<evidence type="ECO:0000313" key="2">
    <source>
        <dbReference type="EMBL" id="SHF25663.1"/>
    </source>
</evidence>
<dbReference type="InterPro" id="IPR024320">
    <property type="entry name" value="LPG_synthase_C"/>
</dbReference>
<keyword evidence="3" id="KW-1185">Reference proteome</keyword>
<organism evidence="2 3">
    <name type="scientific">Bacteroides luti</name>
    <dbReference type="NCBI Taxonomy" id="1297750"/>
    <lineage>
        <taxon>Bacteria</taxon>
        <taxon>Pseudomonadati</taxon>
        <taxon>Bacteroidota</taxon>
        <taxon>Bacteroidia</taxon>
        <taxon>Bacteroidales</taxon>
        <taxon>Bacteroidaceae</taxon>
        <taxon>Bacteroides</taxon>
    </lineage>
</organism>
<dbReference type="InterPro" id="IPR016181">
    <property type="entry name" value="Acyl_CoA_acyltransferase"/>
</dbReference>
<accession>A0A1M5A5T9</accession>
<dbReference type="Pfam" id="PF09924">
    <property type="entry name" value="LPG_synthase_C"/>
    <property type="match status" value="1"/>
</dbReference>
<dbReference type="SUPFAM" id="SSF55729">
    <property type="entry name" value="Acyl-CoA N-acyltransferases (Nat)"/>
    <property type="match status" value="2"/>
</dbReference>
<dbReference type="STRING" id="1297750.SAMN05444405_106159"/>
<dbReference type="OrthoDB" id="9765580at2"/>
<dbReference type="InterPro" id="IPR016732">
    <property type="entry name" value="UCP018688"/>
</dbReference>
<sequence length="297" mass="34200">MIKFKDITLEDKEAITSITMNSERKNCDLSFSNLCSWRFMYDTKFAIVDGFLLFKFHMNNELAYMMPVGEGDLKKILEAIIDDAASEGKSFLMYGVCNNMKDEIEKLMPGKFDFSSNRDYVDYIYLRTDLAELKGKKFQPKRNHANKFYKTYTDYEYVSITADRISECLRLEEEWCKANDCGQQNGLGNERKSLTYALNHFDELGLTGGILYVNGKIAAFTFGMPINHETFGVHVEKADTEIEGAYNVINQEFAKHIPEQFVYLNREEDLGIEGLRKAKLSYQPAILLEKNIARLKG</sequence>
<dbReference type="Proteomes" id="UP000184509">
    <property type="component" value="Unassembled WGS sequence"/>
</dbReference>
<dbReference type="Gene3D" id="3.40.630.30">
    <property type="match status" value="1"/>
</dbReference>
<evidence type="ECO:0000313" key="3">
    <source>
        <dbReference type="Proteomes" id="UP000184509"/>
    </source>
</evidence>
<dbReference type="RefSeq" id="WP_073400820.1">
    <property type="nucleotide sequence ID" value="NZ_FQTV01000006.1"/>
</dbReference>
<reference evidence="2 3" key="1">
    <citation type="submission" date="2016-11" db="EMBL/GenBank/DDBJ databases">
        <authorList>
            <person name="Jaros S."/>
            <person name="Januszkiewicz K."/>
            <person name="Wedrychowicz H."/>
        </authorList>
    </citation>
    <scope>NUCLEOTIDE SEQUENCE [LARGE SCALE GENOMIC DNA]</scope>
    <source>
        <strain evidence="2 3">DSM 26991</strain>
    </source>
</reference>
<gene>
    <name evidence="2" type="ORF">SAMN05444405_106159</name>
</gene>
<dbReference type="PANTHER" id="PTHR41373:SF1">
    <property type="entry name" value="PHOSPHATIDYLGLYCEROL LYSYLTRANSFERASE C-TERMINAL DOMAIN-CONTAINING PROTEIN"/>
    <property type="match status" value="1"/>
</dbReference>
<dbReference type="AlphaFoldDB" id="A0A1M5A5T9"/>
<proteinExistence type="predicted"/>